<evidence type="ECO:0000256" key="1">
    <source>
        <dbReference type="SAM" id="MobiDB-lite"/>
    </source>
</evidence>
<proteinExistence type="predicted"/>
<dbReference type="Proteomes" id="UP000886804">
    <property type="component" value="Unassembled WGS sequence"/>
</dbReference>
<protein>
    <submittedName>
        <fullName evidence="2">Uncharacterized protein</fullName>
    </submittedName>
</protein>
<dbReference type="EMBL" id="DWYS01000010">
    <property type="protein sequence ID" value="HJB06385.1"/>
    <property type="molecule type" value="Genomic_DNA"/>
</dbReference>
<accession>A0A9D2L5Q0</accession>
<feature type="compositionally biased region" description="Basic and acidic residues" evidence="1">
    <location>
        <begin position="12"/>
        <end position="24"/>
    </location>
</feature>
<evidence type="ECO:0000313" key="2">
    <source>
        <dbReference type="EMBL" id="HJB06385.1"/>
    </source>
</evidence>
<comment type="caution">
    <text evidence="2">The sequence shown here is derived from an EMBL/GenBank/DDBJ whole genome shotgun (WGS) entry which is preliminary data.</text>
</comment>
<dbReference type="AlphaFoldDB" id="A0A9D2L5Q0"/>
<feature type="region of interest" description="Disordered" evidence="1">
    <location>
        <begin position="1"/>
        <end position="63"/>
    </location>
</feature>
<feature type="compositionally biased region" description="Low complexity" evidence="1">
    <location>
        <begin position="27"/>
        <end position="63"/>
    </location>
</feature>
<reference evidence="2" key="1">
    <citation type="journal article" date="2021" name="PeerJ">
        <title>Extensive microbial diversity within the chicken gut microbiome revealed by metagenomics and culture.</title>
        <authorList>
            <person name="Gilroy R."/>
            <person name="Ravi A."/>
            <person name="Getino M."/>
            <person name="Pursley I."/>
            <person name="Horton D.L."/>
            <person name="Alikhan N.F."/>
            <person name="Baker D."/>
            <person name="Gharbi K."/>
            <person name="Hall N."/>
            <person name="Watson M."/>
            <person name="Adriaenssens E.M."/>
            <person name="Foster-Nyarko E."/>
            <person name="Jarju S."/>
            <person name="Secka A."/>
            <person name="Antonio M."/>
            <person name="Oren A."/>
            <person name="Chaudhuri R.R."/>
            <person name="La Ragione R."/>
            <person name="Hildebrand F."/>
            <person name="Pallen M.J."/>
        </authorList>
    </citation>
    <scope>NUCLEOTIDE SEQUENCE</scope>
    <source>
        <strain evidence="2">CHK188-4685</strain>
    </source>
</reference>
<feature type="compositionally biased region" description="Polar residues" evidence="1">
    <location>
        <begin position="1"/>
        <end position="11"/>
    </location>
</feature>
<organism evidence="2 3">
    <name type="scientific">Candidatus Enterocloster faecavium</name>
    <dbReference type="NCBI Taxonomy" id="2838560"/>
    <lineage>
        <taxon>Bacteria</taxon>
        <taxon>Bacillati</taxon>
        <taxon>Bacillota</taxon>
        <taxon>Clostridia</taxon>
        <taxon>Lachnospirales</taxon>
        <taxon>Lachnospiraceae</taxon>
        <taxon>Enterocloster</taxon>
    </lineage>
</organism>
<sequence>MSNKNNYSNDMENSRNCKDMDQKNCHRSGSQNASGNSSRNSSQNSSGTARNSSRNNSYDDSDY</sequence>
<gene>
    <name evidence="2" type="ORF">H9716_00760</name>
</gene>
<reference evidence="2" key="2">
    <citation type="submission" date="2021-04" db="EMBL/GenBank/DDBJ databases">
        <authorList>
            <person name="Gilroy R."/>
        </authorList>
    </citation>
    <scope>NUCLEOTIDE SEQUENCE</scope>
    <source>
        <strain evidence="2">CHK188-4685</strain>
    </source>
</reference>
<name>A0A9D2L5Q0_9FIRM</name>
<evidence type="ECO:0000313" key="3">
    <source>
        <dbReference type="Proteomes" id="UP000886804"/>
    </source>
</evidence>